<dbReference type="InterPro" id="IPR014284">
    <property type="entry name" value="RNA_pol_sigma-70_dom"/>
</dbReference>
<keyword evidence="2" id="KW-0805">Transcription regulation</keyword>
<dbReference type="EMBL" id="BSKJ01000019">
    <property type="protein sequence ID" value="GLO38308.1"/>
    <property type="molecule type" value="Genomic_DNA"/>
</dbReference>
<accession>A0AA37RJE3</accession>
<keyword evidence="4" id="KW-0804">Transcription</keyword>
<dbReference type="Proteomes" id="UP001161257">
    <property type="component" value="Unassembled WGS sequence"/>
</dbReference>
<proteinExistence type="inferred from homology"/>
<dbReference type="GO" id="GO:0006352">
    <property type="term" value="P:DNA-templated transcription initiation"/>
    <property type="evidence" value="ECO:0007669"/>
    <property type="project" value="InterPro"/>
</dbReference>
<keyword evidence="7" id="KW-0240">DNA-directed RNA polymerase</keyword>
<dbReference type="NCBIfam" id="TIGR02937">
    <property type="entry name" value="sigma70-ECF"/>
    <property type="match status" value="1"/>
</dbReference>
<gene>
    <name evidence="7" type="ORF">PPUN14671_51460</name>
</gene>
<dbReference type="RefSeq" id="WP_284357262.1">
    <property type="nucleotide sequence ID" value="NZ_BSKF01000022.1"/>
</dbReference>
<dbReference type="PANTHER" id="PTHR43133">
    <property type="entry name" value="RNA POLYMERASE ECF-TYPE SIGMA FACTO"/>
    <property type="match status" value="1"/>
</dbReference>
<dbReference type="PANTHER" id="PTHR43133:SF63">
    <property type="entry name" value="RNA POLYMERASE SIGMA FACTOR FECI-RELATED"/>
    <property type="match status" value="1"/>
</dbReference>
<evidence type="ECO:0000256" key="1">
    <source>
        <dbReference type="ARBA" id="ARBA00010641"/>
    </source>
</evidence>
<dbReference type="InterPro" id="IPR013249">
    <property type="entry name" value="RNA_pol_sigma70_r4_t2"/>
</dbReference>
<comment type="caution">
    <text evidence="7">The sequence shown here is derived from an EMBL/GenBank/DDBJ whole genome shotgun (WGS) entry which is preliminary data.</text>
</comment>
<evidence type="ECO:0000256" key="3">
    <source>
        <dbReference type="ARBA" id="ARBA00023082"/>
    </source>
</evidence>
<evidence type="ECO:0000256" key="4">
    <source>
        <dbReference type="ARBA" id="ARBA00023163"/>
    </source>
</evidence>
<evidence type="ECO:0000259" key="6">
    <source>
        <dbReference type="Pfam" id="PF08281"/>
    </source>
</evidence>
<name>A0AA37RJE3_PSEPU</name>
<dbReference type="GO" id="GO:0000428">
    <property type="term" value="C:DNA-directed RNA polymerase complex"/>
    <property type="evidence" value="ECO:0007669"/>
    <property type="project" value="UniProtKB-KW"/>
</dbReference>
<dbReference type="CDD" id="cd06171">
    <property type="entry name" value="Sigma70_r4"/>
    <property type="match status" value="1"/>
</dbReference>
<dbReference type="InterPro" id="IPR013325">
    <property type="entry name" value="RNA_pol_sigma_r2"/>
</dbReference>
<dbReference type="GO" id="GO:0016987">
    <property type="term" value="F:sigma factor activity"/>
    <property type="evidence" value="ECO:0007669"/>
    <property type="project" value="UniProtKB-KW"/>
</dbReference>
<evidence type="ECO:0000313" key="8">
    <source>
        <dbReference type="Proteomes" id="UP001161257"/>
    </source>
</evidence>
<feature type="domain" description="RNA polymerase sigma factor 70 region 4 type 2" evidence="6">
    <location>
        <begin position="103"/>
        <end position="154"/>
    </location>
</feature>
<organism evidence="7 8">
    <name type="scientific">Pseudomonas putida</name>
    <name type="common">Arthrobacter siderocapsulatus</name>
    <dbReference type="NCBI Taxonomy" id="303"/>
    <lineage>
        <taxon>Bacteria</taxon>
        <taxon>Pseudomonadati</taxon>
        <taxon>Pseudomonadota</taxon>
        <taxon>Gammaproteobacteria</taxon>
        <taxon>Pseudomonadales</taxon>
        <taxon>Pseudomonadaceae</taxon>
        <taxon>Pseudomonas</taxon>
    </lineage>
</organism>
<dbReference type="InterPro" id="IPR007627">
    <property type="entry name" value="RNA_pol_sigma70_r2"/>
</dbReference>
<evidence type="ECO:0000313" key="7">
    <source>
        <dbReference type="EMBL" id="GLO38308.1"/>
    </source>
</evidence>
<dbReference type="Gene3D" id="1.10.1740.10">
    <property type="match status" value="1"/>
</dbReference>
<dbReference type="SUPFAM" id="SSF88659">
    <property type="entry name" value="Sigma3 and sigma4 domains of RNA polymerase sigma factors"/>
    <property type="match status" value="1"/>
</dbReference>
<evidence type="ECO:0000259" key="5">
    <source>
        <dbReference type="Pfam" id="PF04542"/>
    </source>
</evidence>
<dbReference type="SUPFAM" id="SSF88946">
    <property type="entry name" value="Sigma2 domain of RNA polymerase sigma factors"/>
    <property type="match status" value="1"/>
</dbReference>
<dbReference type="InterPro" id="IPR039425">
    <property type="entry name" value="RNA_pol_sigma-70-like"/>
</dbReference>
<dbReference type="InterPro" id="IPR036388">
    <property type="entry name" value="WH-like_DNA-bd_sf"/>
</dbReference>
<dbReference type="GO" id="GO:0003677">
    <property type="term" value="F:DNA binding"/>
    <property type="evidence" value="ECO:0007669"/>
    <property type="project" value="InterPro"/>
</dbReference>
<sequence>MLEQLFNEHASALHRYLLRKNCTPTLASDIVQETFLRLAQMEGVERLLATPAYLFRVAHNLMIDHHRRYGSKRYEAEPASIFDGLIDEASSPEDQAFGALELERLHATLELLPERTRDVFLLCRVEGMTHKEAAQYLRISTSSVQKHLASALARIGRGLEPDQ</sequence>
<evidence type="ECO:0000256" key="2">
    <source>
        <dbReference type="ARBA" id="ARBA00023015"/>
    </source>
</evidence>
<dbReference type="Pfam" id="PF04542">
    <property type="entry name" value="Sigma70_r2"/>
    <property type="match status" value="1"/>
</dbReference>
<dbReference type="Gene3D" id="1.10.10.10">
    <property type="entry name" value="Winged helix-like DNA-binding domain superfamily/Winged helix DNA-binding domain"/>
    <property type="match status" value="1"/>
</dbReference>
<protein>
    <submittedName>
        <fullName evidence="7">DNA-directed RNA polymerase sigma-70 factor</fullName>
    </submittedName>
</protein>
<keyword evidence="3" id="KW-0731">Sigma factor</keyword>
<dbReference type="InterPro" id="IPR013324">
    <property type="entry name" value="RNA_pol_sigma_r3/r4-like"/>
</dbReference>
<dbReference type="Pfam" id="PF08281">
    <property type="entry name" value="Sigma70_r4_2"/>
    <property type="match status" value="1"/>
</dbReference>
<dbReference type="AlphaFoldDB" id="A0AA37RJE3"/>
<feature type="domain" description="RNA polymerase sigma-70 region 2" evidence="5">
    <location>
        <begin position="5"/>
        <end position="69"/>
    </location>
</feature>
<reference evidence="7" key="1">
    <citation type="submission" date="2023-01" db="EMBL/GenBank/DDBJ databases">
        <title>Whole-genome sequence of Pseudomonas putida NBRC 14671.</title>
        <authorList>
            <person name="Morohoshi T."/>
            <person name="Someya N."/>
        </authorList>
    </citation>
    <scope>NUCLEOTIDE SEQUENCE</scope>
    <source>
        <strain evidence="7">NBRC 14671</strain>
    </source>
</reference>
<comment type="similarity">
    <text evidence="1">Belongs to the sigma-70 factor family. ECF subfamily.</text>
</comment>